<feature type="region of interest" description="Disordered" evidence="1">
    <location>
        <begin position="458"/>
        <end position="478"/>
    </location>
</feature>
<dbReference type="PANTHER" id="PTHR10151:SF63">
    <property type="entry name" value="ECTONUCLEOTIDE PYROPHOSPHATASE_PHOSPHODIESTERASE FAMILY MEMBER 7"/>
    <property type="match status" value="1"/>
</dbReference>
<dbReference type="PANTHER" id="PTHR10151">
    <property type="entry name" value="ECTONUCLEOTIDE PYROPHOSPHATASE/PHOSPHODIESTERASE"/>
    <property type="match status" value="1"/>
</dbReference>
<dbReference type="AlphaFoldDB" id="A0A5N5JS05"/>
<organism evidence="4 5">
    <name type="scientific">Pangasianodon hypophthalmus</name>
    <name type="common">Striped catfish</name>
    <name type="synonym">Helicophagus hypophthalmus</name>
    <dbReference type="NCBI Taxonomy" id="310915"/>
    <lineage>
        <taxon>Eukaryota</taxon>
        <taxon>Metazoa</taxon>
        <taxon>Chordata</taxon>
        <taxon>Craniata</taxon>
        <taxon>Vertebrata</taxon>
        <taxon>Euteleostomi</taxon>
        <taxon>Actinopterygii</taxon>
        <taxon>Neopterygii</taxon>
        <taxon>Teleostei</taxon>
        <taxon>Ostariophysi</taxon>
        <taxon>Siluriformes</taxon>
        <taxon>Pangasiidae</taxon>
        <taxon>Pangasianodon</taxon>
    </lineage>
</organism>
<dbReference type="Proteomes" id="UP000327468">
    <property type="component" value="Chromosome 29"/>
</dbReference>
<feature type="transmembrane region" description="Helical" evidence="2">
    <location>
        <begin position="429"/>
        <end position="453"/>
    </location>
</feature>
<comment type="caution">
    <text evidence="4">The sequence shown here is derived from an EMBL/GenBank/DDBJ whole genome shotgun (WGS) entry which is preliminary data.</text>
</comment>
<evidence type="ECO:0000313" key="4">
    <source>
        <dbReference type="EMBL" id="KAB5517647.1"/>
    </source>
</evidence>
<keyword evidence="2" id="KW-0812">Transmembrane</keyword>
<evidence type="ECO:0000313" key="5">
    <source>
        <dbReference type="Proteomes" id="UP000327468"/>
    </source>
</evidence>
<evidence type="ECO:0000256" key="2">
    <source>
        <dbReference type="SAM" id="Phobius"/>
    </source>
</evidence>
<keyword evidence="2" id="KW-0472">Membrane</keyword>
<evidence type="ECO:0000256" key="3">
    <source>
        <dbReference type="SAM" id="SignalP"/>
    </source>
</evidence>
<accession>A0A5N5JS05</accession>
<sequence length="478" mass="54255">MWNLCVCLCVFACSLQAMPLSKNNCLDRSKVLLVSFDGFRWDYDRDVDTPHLDQMAVDGVKAPYVTPAFFTMTSPTHFTLLTGKYIENHGVIHNMWFNTSTSEKKPYYQTQFVNEWWDNGSLPIWISAQRQGLRAGSLHFPGTASTYDGETALVSEVEPRLYNYSNETAWRQNIDKIMGVWFEEKDLDFVALYFGEPDSTGHKYGPDSEQRREMVRQVDRTVGYLRASVERNGLSQCLNIIITADHGMTTVLRGGVVNEIVLSKIPGFSFQDLDFHLVDYGPSGLLLPKTGRLEKVYNALKGAHPHLHVYKKEEMPPRLHFAQNDRILPIILWADLGYVINGYIPVQFNKGEHGFDNDDLDMKPFFRAVGPAFRKNFTVEPFETVHIYSLMCHLLGITPEPNDGHLDATRAMLLSSEQPHEKNSVMSRVFIGLGAVAGFLLIVFVVMVTHSVLKHTRKKQRAGSCEKSEGDDKKQTSF</sequence>
<name>A0A5N5JS05_PANHP</name>
<keyword evidence="5" id="KW-1185">Reference proteome</keyword>
<evidence type="ECO:0000256" key="1">
    <source>
        <dbReference type="SAM" id="MobiDB-lite"/>
    </source>
</evidence>
<dbReference type="Gene3D" id="3.40.720.10">
    <property type="entry name" value="Alkaline Phosphatase, subunit A"/>
    <property type="match status" value="1"/>
</dbReference>
<protein>
    <recommendedName>
        <fullName evidence="6">Ectonucleotide pyrophosphatase/phosphodiesterase 7</fullName>
    </recommendedName>
</protein>
<dbReference type="Pfam" id="PF01663">
    <property type="entry name" value="Phosphodiest"/>
    <property type="match status" value="1"/>
</dbReference>
<gene>
    <name evidence="4" type="ORF">PHYPO_G00169590</name>
</gene>
<feature type="signal peptide" evidence="3">
    <location>
        <begin position="1"/>
        <end position="17"/>
    </location>
</feature>
<dbReference type="SUPFAM" id="SSF53649">
    <property type="entry name" value="Alkaline phosphatase-like"/>
    <property type="match status" value="1"/>
</dbReference>
<dbReference type="EMBL" id="VFJC01000030">
    <property type="protein sequence ID" value="KAB5517647.1"/>
    <property type="molecule type" value="Genomic_DNA"/>
</dbReference>
<dbReference type="Gene3D" id="3.30.1360.180">
    <property type="match status" value="1"/>
</dbReference>
<proteinExistence type="predicted"/>
<reference evidence="4 5" key="1">
    <citation type="submission" date="2019-06" db="EMBL/GenBank/DDBJ databases">
        <title>A chromosome-scale genome assembly of the striped catfish, Pangasianodon hypophthalmus.</title>
        <authorList>
            <person name="Wen M."/>
            <person name="Zahm M."/>
            <person name="Roques C."/>
            <person name="Cabau C."/>
            <person name="Klopp C."/>
            <person name="Donnadieu C."/>
            <person name="Jouanno E."/>
            <person name="Avarre J.-C."/>
            <person name="Campet M."/>
            <person name="Ha T.T.T."/>
            <person name="Dugue R."/>
            <person name="Lampietro C."/>
            <person name="Louis A."/>
            <person name="Herpin A."/>
            <person name="Echchiki A."/>
            <person name="Berthelot C."/>
            <person name="Parey E."/>
            <person name="Roest-Crollius H."/>
            <person name="Braasch I."/>
            <person name="Postlethwait J."/>
            <person name="Bobe J."/>
            <person name="Montfort J."/>
            <person name="Bouchez O."/>
            <person name="Begum T."/>
            <person name="Schartl M."/>
            <person name="Guiguen Y."/>
        </authorList>
    </citation>
    <scope>NUCLEOTIDE SEQUENCE [LARGE SCALE GENOMIC DNA]</scope>
    <source>
        <strain evidence="4 5">Indonesia</strain>
        <tissue evidence="4">Blood</tissue>
    </source>
</reference>
<keyword evidence="3" id="KW-0732">Signal</keyword>
<evidence type="ECO:0008006" key="6">
    <source>
        <dbReference type="Google" id="ProtNLM"/>
    </source>
</evidence>
<feature type="chain" id="PRO_5024365123" description="Ectonucleotide pyrophosphatase/phosphodiesterase 7" evidence="3">
    <location>
        <begin position="18"/>
        <end position="478"/>
    </location>
</feature>
<feature type="compositionally biased region" description="Basic and acidic residues" evidence="1">
    <location>
        <begin position="464"/>
        <end position="478"/>
    </location>
</feature>
<keyword evidence="2" id="KW-1133">Transmembrane helix</keyword>
<dbReference type="InterPro" id="IPR017850">
    <property type="entry name" value="Alkaline_phosphatase_core_sf"/>
</dbReference>
<dbReference type="CDD" id="cd16018">
    <property type="entry name" value="Enpp"/>
    <property type="match status" value="1"/>
</dbReference>
<dbReference type="InterPro" id="IPR002591">
    <property type="entry name" value="Phosphodiest/P_Trfase"/>
</dbReference>